<reference evidence="1 2" key="1">
    <citation type="journal article" date="2022" name="DNA Res.">
        <title>Chromosomal-level genome assembly of the orchid tree Bauhinia variegata (Leguminosae; Cercidoideae) supports the allotetraploid origin hypothesis of Bauhinia.</title>
        <authorList>
            <person name="Zhong Y."/>
            <person name="Chen Y."/>
            <person name="Zheng D."/>
            <person name="Pang J."/>
            <person name="Liu Y."/>
            <person name="Luo S."/>
            <person name="Meng S."/>
            <person name="Qian L."/>
            <person name="Wei D."/>
            <person name="Dai S."/>
            <person name="Zhou R."/>
        </authorList>
    </citation>
    <scope>NUCLEOTIDE SEQUENCE [LARGE SCALE GENOMIC DNA]</scope>
    <source>
        <strain evidence="1">BV-YZ2020</strain>
    </source>
</reference>
<organism evidence="1 2">
    <name type="scientific">Bauhinia variegata</name>
    <name type="common">Purple orchid tree</name>
    <name type="synonym">Phanera variegata</name>
    <dbReference type="NCBI Taxonomy" id="167791"/>
    <lineage>
        <taxon>Eukaryota</taxon>
        <taxon>Viridiplantae</taxon>
        <taxon>Streptophyta</taxon>
        <taxon>Embryophyta</taxon>
        <taxon>Tracheophyta</taxon>
        <taxon>Spermatophyta</taxon>
        <taxon>Magnoliopsida</taxon>
        <taxon>eudicotyledons</taxon>
        <taxon>Gunneridae</taxon>
        <taxon>Pentapetalae</taxon>
        <taxon>rosids</taxon>
        <taxon>fabids</taxon>
        <taxon>Fabales</taxon>
        <taxon>Fabaceae</taxon>
        <taxon>Cercidoideae</taxon>
        <taxon>Cercideae</taxon>
        <taxon>Bauhiniinae</taxon>
        <taxon>Bauhinia</taxon>
    </lineage>
</organism>
<dbReference type="EMBL" id="CM039435">
    <property type="protein sequence ID" value="KAI4315914.1"/>
    <property type="molecule type" value="Genomic_DNA"/>
</dbReference>
<keyword evidence="2" id="KW-1185">Reference proteome</keyword>
<accession>A0ACB9LVP0</accession>
<proteinExistence type="predicted"/>
<dbReference type="Proteomes" id="UP000828941">
    <property type="component" value="Chromosome 10"/>
</dbReference>
<comment type="caution">
    <text evidence="1">The sequence shown here is derived from an EMBL/GenBank/DDBJ whole genome shotgun (WGS) entry which is preliminary data.</text>
</comment>
<name>A0ACB9LVP0_BAUVA</name>
<protein>
    <submittedName>
        <fullName evidence="1">Uncharacterized protein</fullName>
    </submittedName>
</protein>
<sequence>MEGELEEVNYMGQENPLFQEQPQQAPKLNLEEAMAKLAASQADLTEKTNQFMSNTTASIKQLENQVGQISQLLTTRQPGSLPSTIEVNPREHVHAIFLRNGKVVETNIKETSTAEGEKEERPKPIQEEASTVSKASEPKRVDKPKSKLFPENPPPYVPKVPFPQRLMMKKKKEEGEFLRFLEIFKKLQINIPFLEVITKMPTYVTFIKELLSKKRKLEGDENISLNEECSATFQKKLPIKMKNLGKFSVPYSIGNMDVGRALCDLGASVNLMPLSMFKKLGIGEVKL</sequence>
<gene>
    <name evidence="1" type="ORF">L6164_023943</name>
</gene>
<evidence type="ECO:0000313" key="2">
    <source>
        <dbReference type="Proteomes" id="UP000828941"/>
    </source>
</evidence>
<evidence type="ECO:0000313" key="1">
    <source>
        <dbReference type="EMBL" id="KAI4315914.1"/>
    </source>
</evidence>